<name>A0AAE1DU84_9GAST</name>
<organism evidence="2 3">
    <name type="scientific">Elysia crispata</name>
    <name type="common">lettuce slug</name>
    <dbReference type="NCBI Taxonomy" id="231223"/>
    <lineage>
        <taxon>Eukaryota</taxon>
        <taxon>Metazoa</taxon>
        <taxon>Spiralia</taxon>
        <taxon>Lophotrochozoa</taxon>
        <taxon>Mollusca</taxon>
        <taxon>Gastropoda</taxon>
        <taxon>Heterobranchia</taxon>
        <taxon>Euthyneura</taxon>
        <taxon>Panpulmonata</taxon>
        <taxon>Sacoglossa</taxon>
        <taxon>Placobranchoidea</taxon>
        <taxon>Plakobranchidae</taxon>
        <taxon>Elysia</taxon>
    </lineage>
</organism>
<feature type="region of interest" description="Disordered" evidence="1">
    <location>
        <begin position="25"/>
        <end position="69"/>
    </location>
</feature>
<keyword evidence="3" id="KW-1185">Reference proteome</keyword>
<comment type="caution">
    <text evidence="2">The sequence shown here is derived from an EMBL/GenBank/DDBJ whole genome shotgun (WGS) entry which is preliminary data.</text>
</comment>
<evidence type="ECO:0000313" key="3">
    <source>
        <dbReference type="Proteomes" id="UP001283361"/>
    </source>
</evidence>
<protein>
    <submittedName>
        <fullName evidence="2">Uncharacterized protein</fullName>
    </submittedName>
</protein>
<feature type="compositionally biased region" description="Acidic residues" evidence="1">
    <location>
        <begin position="25"/>
        <end position="40"/>
    </location>
</feature>
<feature type="region of interest" description="Disordered" evidence="1">
    <location>
        <begin position="1"/>
        <end position="20"/>
    </location>
</feature>
<sequence length="85" mass="10096">MQSRYRDVIAIWPNHGGEDDFIEEQVEEDEMDKESDSEEDTIPRIDPRSSDEHSEDDEHHNPSTTRYGLLEQRDGGWCFNWLRQS</sequence>
<dbReference type="EMBL" id="JAWDGP010002483">
    <property type="protein sequence ID" value="KAK3782882.1"/>
    <property type="molecule type" value="Genomic_DNA"/>
</dbReference>
<reference evidence="2" key="1">
    <citation type="journal article" date="2023" name="G3 (Bethesda)">
        <title>A reference genome for the long-term kleptoplast-retaining sea slug Elysia crispata morphotype clarki.</title>
        <authorList>
            <person name="Eastman K.E."/>
            <person name="Pendleton A.L."/>
            <person name="Shaikh M.A."/>
            <person name="Suttiyut T."/>
            <person name="Ogas R."/>
            <person name="Tomko P."/>
            <person name="Gavelis G."/>
            <person name="Widhalm J.R."/>
            <person name="Wisecaver J.H."/>
        </authorList>
    </citation>
    <scope>NUCLEOTIDE SEQUENCE</scope>
    <source>
        <strain evidence="2">ECLA1</strain>
    </source>
</reference>
<dbReference type="Proteomes" id="UP001283361">
    <property type="component" value="Unassembled WGS sequence"/>
</dbReference>
<evidence type="ECO:0000313" key="2">
    <source>
        <dbReference type="EMBL" id="KAK3782882.1"/>
    </source>
</evidence>
<gene>
    <name evidence="2" type="ORF">RRG08_002511</name>
</gene>
<evidence type="ECO:0000256" key="1">
    <source>
        <dbReference type="SAM" id="MobiDB-lite"/>
    </source>
</evidence>
<proteinExistence type="predicted"/>
<accession>A0AAE1DU84</accession>
<feature type="compositionally biased region" description="Basic and acidic residues" evidence="1">
    <location>
        <begin position="41"/>
        <end position="61"/>
    </location>
</feature>
<dbReference type="AlphaFoldDB" id="A0AAE1DU84"/>